<sequence>MYIEDPKRPWPRHSPLIPSPALHGPALDRLTRAERRDQYRSITTGLVLPVDHPDDLRARSLALSKLYPDGVLCGWSAVAVHGGQAPRDAAPEICVGPSMRRRAGVTIRRYPIPPDAVTVKADAAVTTPLWTVFDLARFLQFEDAVIAVEFAHGHYLRLEDVPDMLPSLSGRWGAARARRVFAAASMDSESPMETRLRLTLYDAGFTDLVPQVRLPELRCRIDLADVARKIAIEYDGDGHFDSPAQIRHDTERRNGLIAAGWTVIVVTKHLYYKNRNELLRLVRQAYATAR</sequence>
<evidence type="ECO:0000313" key="2">
    <source>
        <dbReference type="EMBL" id="MFB9260704.1"/>
    </source>
</evidence>
<evidence type="ECO:0008006" key="4">
    <source>
        <dbReference type="Google" id="ProtNLM"/>
    </source>
</evidence>
<keyword evidence="3" id="KW-1185">Reference proteome</keyword>
<reference evidence="2 3" key="1">
    <citation type="submission" date="2024-09" db="EMBL/GenBank/DDBJ databases">
        <authorList>
            <person name="Sun Q."/>
            <person name="Mori K."/>
        </authorList>
    </citation>
    <scope>NUCLEOTIDE SEQUENCE [LARGE SCALE GENOMIC DNA]</scope>
    <source>
        <strain evidence="2 3">CCM 7659</strain>
    </source>
</reference>
<name>A0ABV5JSE5_9ACTN</name>
<comment type="caution">
    <text evidence="2">The sequence shown here is derived from an EMBL/GenBank/DDBJ whole genome shotgun (WGS) entry which is preliminary data.</text>
</comment>
<accession>A0ABV5JSE5</accession>
<evidence type="ECO:0000256" key="1">
    <source>
        <dbReference type="SAM" id="MobiDB-lite"/>
    </source>
</evidence>
<protein>
    <recommendedName>
        <fullName evidence="4">DUF559 domain-containing protein</fullName>
    </recommendedName>
</protein>
<evidence type="ECO:0000313" key="3">
    <source>
        <dbReference type="Proteomes" id="UP001589700"/>
    </source>
</evidence>
<gene>
    <name evidence="2" type="ORF">ACFFVD_12915</name>
</gene>
<dbReference type="InterPro" id="IPR011335">
    <property type="entry name" value="Restrct_endonuc-II-like"/>
</dbReference>
<dbReference type="SUPFAM" id="SSF52980">
    <property type="entry name" value="Restriction endonuclease-like"/>
    <property type="match status" value="1"/>
</dbReference>
<organism evidence="2 3">
    <name type="scientific">Dietzia aerolata</name>
    <dbReference type="NCBI Taxonomy" id="595984"/>
    <lineage>
        <taxon>Bacteria</taxon>
        <taxon>Bacillati</taxon>
        <taxon>Actinomycetota</taxon>
        <taxon>Actinomycetes</taxon>
        <taxon>Mycobacteriales</taxon>
        <taxon>Dietziaceae</taxon>
        <taxon>Dietzia</taxon>
    </lineage>
</organism>
<feature type="region of interest" description="Disordered" evidence="1">
    <location>
        <begin position="1"/>
        <end position="24"/>
    </location>
</feature>
<dbReference type="Gene3D" id="3.40.960.10">
    <property type="entry name" value="VSR Endonuclease"/>
    <property type="match status" value="1"/>
</dbReference>
<proteinExistence type="predicted"/>
<dbReference type="Proteomes" id="UP001589700">
    <property type="component" value="Unassembled WGS sequence"/>
</dbReference>
<dbReference type="RefSeq" id="WP_182632554.1">
    <property type="nucleotide sequence ID" value="NZ_JAALDM010000157.1"/>
</dbReference>
<dbReference type="EMBL" id="JBHMDY010000008">
    <property type="protein sequence ID" value="MFB9260704.1"/>
    <property type="molecule type" value="Genomic_DNA"/>
</dbReference>